<dbReference type="InterPro" id="IPR003313">
    <property type="entry name" value="AraC-bd"/>
</dbReference>
<dbReference type="SUPFAM" id="SSF51182">
    <property type="entry name" value="RmlC-like cupins"/>
    <property type="match status" value="1"/>
</dbReference>
<dbReference type="InterPro" id="IPR011051">
    <property type="entry name" value="RmlC_Cupin_sf"/>
</dbReference>
<dbReference type="Gene3D" id="2.60.120.10">
    <property type="entry name" value="Jelly Rolls"/>
    <property type="match status" value="1"/>
</dbReference>
<dbReference type="InterPro" id="IPR018062">
    <property type="entry name" value="HTH_AraC-typ_CS"/>
</dbReference>
<reference evidence="5" key="1">
    <citation type="submission" date="2017-08" db="EMBL/GenBank/DDBJ databases">
        <authorList>
            <person name="Imhoff J.F."/>
            <person name="Rahn T."/>
            <person name="Kuenzel S."/>
            <person name="Neulinger S.C."/>
        </authorList>
    </citation>
    <scope>NUCLEOTIDE SEQUENCE</scope>
    <source>
        <strain evidence="5">IM 151</strain>
    </source>
</reference>
<dbReference type="InterPro" id="IPR018060">
    <property type="entry name" value="HTH_AraC"/>
</dbReference>
<feature type="domain" description="HTH araC/xylS-type" evidence="4">
    <location>
        <begin position="165"/>
        <end position="262"/>
    </location>
</feature>
<dbReference type="RefSeq" id="WP_200377961.1">
    <property type="nucleotide sequence ID" value="NZ_NRRU01000010.1"/>
</dbReference>
<keyword evidence="1" id="KW-0805">Transcription regulation</keyword>
<dbReference type="PROSITE" id="PS01124">
    <property type="entry name" value="HTH_ARAC_FAMILY_2"/>
    <property type="match status" value="1"/>
</dbReference>
<evidence type="ECO:0000256" key="2">
    <source>
        <dbReference type="ARBA" id="ARBA00023125"/>
    </source>
</evidence>
<dbReference type="Pfam" id="PF02311">
    <property type="entry name" value="AraC_binding"/>
    <property type="match status" value="1"/>
</dbReference>
<dbReference type="Proteomes" id="UP001041814">
    <property type="component" value="Unassembled WGS sequence"/>
</dbReference>
<dbReference type="Gene3D" id="1.10.10.60">
    <property type="entry name" value="Homeodomain-like"/>
    <property type="match status" value="1"/>
</dbReference>
<evidence type="ECO:0000313" key="6">
    <source>
        <dbReference type="Proteomes" id="UP001041814"/>
    </source>
</evidence>
<keyword evidence="2" id="KW-0238">DNA-binding</keyword>
<keyword evidence="6" id="KW-1185">Reference proteome</keyword>
<evidence type="ECO:0000259" key="4">
    <source>
        <dbReference type="PROSITE" id="PS01124"/>
    </source>
</evidence>
<sequence length="270" mass="29496">MPAADTTPRHLLEPYAGTIDTPIWFRAARIPADGGYPVHRHDGGELVYAFSGVIEVEIDSAHYLAPPQYALWLPPRIEHRALNRREAHHASVYVAEPMCRTMPGEAAAITVDALLRALLAHLDAHPPAVPPSEAEARLLQVVVDRIVAAPRSGSYLPGSRDALLGPVLQALQSDPADTRSVAELAAAVGTTERTLARRCQRDLGMPLAAWRQRLRVLRALPMLDEGRKVEAIALDLGYASASAFIAMFRRLMRTTPDDYRGRRADAGGTR</sequence>
<comment type="caution">
    <text evidence="5">The sequence shown here is derived from an EMBL/GenBank/DDBJ whole genome shotgun (WGS) entry which is preliminary data.</text>
</comment>
<dbReference type="InterPro" id="IPR009057">
    <property type="entry name" value="Homeodomain-like_sf"/>
</dbReference>
<dbReference type="Pfam" id="PF12833">
    <property type="entry name" value="HTH_18"/>
    <property type="match status" value="1"/>
</dbReference>
<dbReference type="SUPFAM" id="SSF46689">
    <property type="entry name" value="Homeodomain-like"/>
    <property type="match status" value="1"/>
</dbReference>
<keyword evidence="3" id="KW-0804">Transcription</keyword>
<dbReference type="PROSITE" id="PS00041">
    <property type="entry name" value="HTH_ARAC_FAMILY_1"/>
    <property type="match status" value="1"/>
</dbReference>
<name>A0ABS1DTA0_RUBGE</name>
<protein>
    <submittedName>
        <fullName evidence="5">AraC family transcriptional regulator</fullName>
    </submittedName>
</protein>
<gene>
    <name evidence="5" type="ORF">CKO43_04425</name>
</gene>
<evidence type="ECO:0000256" key="1">
    <source>
        <dbReference type="ARBA" id="ARBA00023015"/>
    </source>
</evidence>
<dbReference type="CDD" id="cd06124">
    <property type="entry name" value="cupin_NimR-like_N"/>
    <property type="match status" value="1"/>
</dbReference>
<dbReference type="SMART" id="SM00342">
    <property type="entry name" value="HTH_ARAC"/>
    <property type="match status" value="1"/>
</dbReference>
<reference evidence="5" key="2">
    <citation type="journal article" date="2020" name="Microorganisms">
        <title>Osmotic Adaptation and Compatible Solute Biosynthesis of Phototrophic Bacteria as Revealed from Genome Analyses.</title>
        <authorList>
            <person name="Imhoff J.F."/>
            <person name="Rahn T."/>
            <person name="Kunzel S."/>
            <person name="Keller A."/>
            <person name="Neulinger S.C."/>
        </authorList>
    </citation>
    <scope>NUCLEOTIDE SEQUENCE</scope>
    <source>
        <strain evidence="5">IM 151</strain>
    </source>
</reference>
<organism evidence="5 6">
    <name type="scientific">Rubrivivax gelatinosus</name>
    <name type="common">Rhodocyclus gelatinosus</name>
    <name type="synonym">Rhodopseudomonas gelatinosa</name>
    <dbReference type="NCBI Taxonomy" id="28068"/>
    <lineage>
        <taxon>Bacteria</taxon>
        <taxon>Pseudomonadati</taxon>
        <taxon>Pseudomonadota</taxon>
        <taxon>Betaproteobacteria</taxon>
        <taxon>Burkholderiales</taxon>
        <taxon>Sphaerotilaceae</taxon>
        <taxon>Rubrivivax</taxon>
    </lineage>
</organism>
<dbReference type="EMBL" id="NRRU01000010">
    <property type="protein sequence ID" value="MBK1712022.1"/>
    <property type="molecule type" value="Genomic_DNA"/>
</dbReference>
<accession>A0ABS1DTA0</accession>
<proteinExistence type="predicted"/>
<evidence type="ECO:0000256" key="3">
    <source>
        <dbReference type="ARBA" id="ARBA00023163"/>
    </source>
</evidence>
<dbReference type="PANTHER" id="PTHR11019">
    <property type="entry name" value="HTH-TYPE TRANSCRIPTIONAL REGULATOR NIMR"/>
    <property type="match status" value="1"/>
</dbReference>
<evidence type="ECO:0000313" key="5">
    <source>
        <dbReference type="EMBL" id="MBK1712022.1"/>
    </source>
</evidence>
<dbReference type="InterPro" id="IPR014710">
    <property type="entry name" value="RmlC-like_jellyroll"/>
</dbReference>
<dbReference type="PANTHER" id="PTHR11019:SF190">
    <property type="entry name" value="ARAC-FAMILY REGULATORY PROTEIN"/>
    <property type="match status" value="1"/>
</dbReference>